<accession>A0A0B2X5C8</accession>
<reference evidence="3 4" key="1">
    <citation type="journal article" date="2014" name="Proc. Natl. Acad. Sci. U.S.A.">
        <title>Trajectory and genomic determinants of fungal-pathogen speciation and host adaptation.</title>
        <authorList>
            <person name="Hu X."/>
            <person name="Xiao G."/>
            <person name="Zheng P."/>
            <person name="Shang Y."/>
            <person name="Su Y."/>
            <person name="Zhang X."/>
            <person name="Liu X."/>
            <person name="Zhan S."/>
            <person name="St Leger R.J."/>
            <person name="Wang C."/>
        </authorList>
    </citation>
    <scope>NUCLEOTIDE SEQUENCE [LARGE SCALE GENOMIC DNA]</scope>
    <source>
        <strain evidence="3 4">ARSEF 1941</strain>
    </source>
</reference>
<dbReference type="RefSeq" id="XP_040681720.1">
    <property type="nucleotide sequence ID" value="XM_040820232.1"/>
</dbReference>
<organism evidence="3 4">
    <name type="scientific">Metarhizium album (strain ARSEF 1941)</name>
    <dbReference type="NCBI Taxonomy" id="1081103"/>
    <lineage>
        <taxon>Eukaryota</taxon>
        <taxon>Fungi</taxon>
        <taxon>Dikarya</taxon>
        <taxon>Ascomycota</taxon>
        <taxon>Pezizomycotina</taxon>
        <taxon>Sordariomycetes</taxon>
        <taxon>Hypocreomycetidae</taxon>
        <taxon>Hypocreales</taxon>
        <taxon>Clavicipitaceae</taxon>
        <taxon>Metarhizium</taxon>
    </lineage>
</organism>
<dbReference type="Pfam" id="PF04082">
    <property type="entry name" value="Fungal_trans"/>
    <property type="match status" value="1"/>
</dbReference>
<dbReference type="GO" id="GO:0008270">
    <property type="term" value="F:zinc ion binding"/>
    <property type="evidence" value="ECO:0007669"/>
    <property type="project" value="InterPro"/>
</dbReference>
<protein>
    <submittedName>
        <fullName evidence="3">Glucoamylase</fullName>
    </submittedName>
</protein>
<dbReference type="AlphaFoldDB" id="A0A0B2X5C8"/>
<evidence type="ECO:0000313" key="4">
    <source>
        <dbReference type="Proteomes" id="UP000030816"/>
    </source>
</evidence>
<proteinExistence type="predicted"/>
<evidence type="ECO:0000256" key="1">
    <source>
        <dbReference type="ARBA" id="ARBA00023242"/>
    </source>
</evidence>
<dbReference type="Proteomes" id="UP000030816">
    <property type="component" value="Unassembled WGS sequence"/>
</dbReference>
<dbReference type="EMBL" id="AZHE01000002">
    <property type="protein sequence ID" value="KHO00655.1"/>
    <property type="molecule type" value="Genomic_DNA"/>
</dbReference>
<dbReference type="PANTHER" id="PTHR47431">
    <property type="entry name" value="ZN(II)2CYS6 TRANSCRIPTION FACTOR (EUROFUNG)-RELATED"/>
    <property type="match status" value="1"/>
</dbReference>
<sequence>MPTVMGSAFGPPSMPLQDAQVTQFTQPEQPTSMELYKSYCTATGIEPPLWAVNQNGSRIAAHVSVAAVEERCLDAFYHHFHASHPFVLPKAFLLHMSKEAAVKPVLAAVRWVGSIFLDVGSLVRERLFNEVFSLIYAANRSKDGFLVQAMMLLVVVLDGSCQQDKARGILSDVEALALELGLNNREFAVNHGQGIPTLEESWRRTWWDLFVIDGMIAGVHRVTSFLLFDVPARAALPCEEDEYLSSRIPIPLYLEDLEDQDFSGEDREFSSFAYRVLCARNLGKLMRSPAFFGPEDENLGKIETLLTNWRLHLPPSKRDALQKNGKLDEMMFQAHMMNQATSIMLHQPHSQLDSSPTQDINSCAPHQSIPGGDLFNSHTRHTIESANTISTMITHRVPLLSHTHFFTCVITLSSIVHLSRWALFFIPHDDDDLRQQIRLNIGALNHLSEIWSAADRARGQVKAVAQEIYKVKKQQRSNSQFWLGLSQEDMLNTIATDDSIINEIENFEPMPSLLG</sequence>
<name>A0A0B2X5C8_METAS</name>
<dbReference type="GO" id="GO:0003677">
    <property type="term" value="F:DNA binding"/>
    <property type="evidence" value="ECO:0007669"/>
    <property type="project" value="InterPro"/>
</dbReference>
<gene>
    <name evidence="3" type="ORF">MAM_01433</name>
</gene>
<keyword evidence="4" id="KW-1185">Reference proteome</keyword>
<feature type="domain" description="Xylanolytic transcriptional activator regulatory" evidence="2">
    <location>
        <begin position="146"/>
        <end position="247"/>
    </location>
</feature>
<dbReference type="InterPro" id="IPR007219">
    <property type="entry name" value="XnlR_reg_dom"/>
</dbReference>
<dbReference type="GeneID" id="63735888"/>
<evidence type="ECO:0000259" key="2">
    <source>
        <dbReference type="Pfam" id="PF04082"/>
    </source>
</evidence>
<dbReference type="HOGENOM" id="CLU_015502_0_1_1"/>
<dbReference type="STRING" id="1081103.A0A0B2X5C8"/>
<comment type="caution">
    <text evidence="3">The sequence shown here is derived from an EMBL/GenBank/DDBJ whole genome shotgun (WGS) entry which is preliminary data.</text>
</comment>
<evidence type="ECO:0000313" key="3">
    <source>
        <dbReference type="EMBL" id="KHO00655.1"/>
    </source>
</evidence>
<dbReference type="OrthoDB" id="5367487at2759"/>
<dbReference type="CDD" id="cd12148">
    <property type="entry name" value="fungal_TF_MHR"/>
    <property type="match status" value="1"/>
</dbReference>
<dbReference type="GO" id="GO:0006351">
    <property type="term" value="P:DNA-templated transcription"/>
    <property type="evidence" value="ECO:0007669"/>
    <property type="project" value="InterPro"/>
</dbReference>
<dbReference type="PANTHER" id="PTHR47431:SF1">
    <property type="entry name" value="ZN(II)2CYS6 TRANSCRIPTION FACTOR (EUROFUNG)"/>
    <property type="match status" value="1"/>
</dbReference>
<keyword evidence="1" id="KW-0539">Nucleus</keyword>